<evidence type="ECO:0000313" key="1">
    <source>
        <dbReference type="EMBL" id="CAJ2512386.1"/>
    </source>
</evidence>
<dbReference type="Proteomes" id="UP001295740">
    <property type="component" value="Unassembled WGS sequence"/>
</dbReference>
<reference evidence="1" key="1">
    <citation type="submission" date="2023-10" db="EMBL/GenBank/DDBJ databases">
        <authorList>
            <person name="Hackl T."/>
        </authorList>
    </citation>
    <scope>NUCLEOTIDE SEQUENCE</scope>
</reference>
<gene>
    <name evidence="1" type="ORF">KHLLAP_LOCUS12854</name>
</gene>
<comment type="caution">
    <text evidence="1">The sequence shown here is derived from an EMBL/GenBank/DDBJ whole genome shotgun (WGS) entry which is preliminary data.</text>
</comment>
<proteinExistence type="predicted"/>
<evidence type="ECO:0000313" key="2">
    <source>
        <dbReference type="Proteomes" id="UP001295740"/>
    </source>
</evidence>
<dbReference type="EMBL" id="CAUWAG010000019">
    <property type="protein sequence ID" value="CAJ2512386.1"/>
    <property type="molecule type" value="Genomic_DNA"/>
</dbReference>
<accession>A0AAI8VQU6</accession>
<dbReference type="AlphaFoldDB" id="A0AAI8VQU6"/>
<protein>
    <submittedName>
        <fullName evidence="1">Uu.00g054010.m01.CDS01</fullName>
    </submittedName>
</protein>
<sequence length="181" mass="20558">MPTNGTQPIPHPNSTARYGIFDEKQGHVLSDLPSECRFQNLIIGFWYYALPASGGHTACLGGPHYDFPGWYCSETSFWPPAYIDSMVAAVTEQTTKDGQFEASGNGHWTVNFDWFTTAIPDRGFTAQAFEDLVRNHLQRCDEAPYSCWRQQTKYWYRADGQEMYLTYDIGGWLAGDFCPPL</sequence>
<keyword evidence="2" id="KW-1185">Reference proteome</keyword>
<organism evidence="1 2">
    <name type="scientific">Anthostomella pinea</name>
    <dbReference type="NCBI Taxonomy" id="933095"/>
    <lineage>
        <taxon>Eukaryota</taxon>
        <taxon>Fungi</taxon>
        <taxon>Dikarya</taxon>
        <taxon>Ascomycota</taxon>
        <taxon>Pezizomycotina</taxon>
        <taxon>Sordariomycetes</taxon>
        <taxon>Xylariomycetidae</taxon>
        <taxon>Xylariales</taxon>
        <taxon>Xylariaceae</taxon>
        <taxon>Anthostomella</taxon>
    </lineage>
</organism>
<name>A0AAI8VQU6_9PEZI</name>